<evidence type="ECO:0000259" key="8">
    <source>
        <dbReference type="PROSITE" id="PS50968"/>
    </source>
</evidence>
<evidence type="ECO:0000256" key="6">
    <source>
        <dbReference type="RuleBase" id="RU003423"/>
    </source>
</evidence>
<sequence length="478" mass="49662">MSRIKDFTLPDLGEGLTEGEILTWLVSVGDTIELNQPIVEVETAKAAVEIPAKWGGVVAKIHVEAGTTVEVGAPIVSIDTDPTAGPIPSAESLAAVEIAPEEGAVEPGLIGGPAPGGRTAVLVGYGPKTVTAKRRPRIGTPDTSTTAATPTPPAAARATQPAAVAPAPVAPAPAAPPAPVPAAVLSLKVLAKPPVRKLAKDLGVDLSRLVGSGPLGSVTRADVHAAVAAVDVVVDASAAGASDGFREQRIPIKGVRKLTAANMVASAFTAPHVTEFLTVDITKTMKALERLKARPEFREIRLSPMLFVAKAVLLAIKRHPMVNSSWSGETNEIVIKEYVNLGIAAATERGLIVPNIKDAGLLSMRELAEALNLLVQVARSGKTPPADMANGTFSITNVGVFGIDTGTPILPPGESAILAFGAVRPTPWVHKGKIKIRQVTTLGLSFDHRIIDGELGSKFLRDIGRFLEDPEGALLSWT</sequence>
<feature type="compositionally biased region" description="Low complexity" evidence="7">
    <location>
        <begin position="145"/>
        <end position="162"/>
    </location>
</feature>
<dbReference type="SUPFAM" id="SSF52777">
    <property type="entry name" value="CoA-dependent acyltransferases"/>
    <property type="match status" value="1"/>
</dbReference>
<dbReference type="PANTHER" id="PTHR43178">
    <property type="entry name" value="DIHYDROLIPOAMIDE ACETYLTRANSFERASE COMPONENT OF PYRUVATE DEHYDROGENASE COMPLEX"/>
    <property type="match status" value="1"/>
</dbReference>
<evidence type="ECO:0000259" key="9">
    <source>
        <dbReference type="PROSITE" id="PS51826"/>
    </source>
</evidence>
<keyword evidence="5 6" id="KW-0012">Acyltransferase</keyword>
<keyword evidence="11" id="KW-1185">Reference proteome</keyword>
<dbReference type="InterPro" id="IPR023213">
    <property type="entry name" value="CAT-like_dom_sf"/>
</dbReference>
<dbReference type="InterPro" id="IPR050743">
    <property type="entry name" value="2-oxoacid_DH_E2_comp"/>
</dbReference>
<evidence type="ECO:0000313" key="11">
    <source>
        <dbReference type="Proteomes" id="UP000603200"/>
    </source>
</evidence>
<dbReference type="Pfam" id="PF00364">
    <property type="entry name" value="Biotin_lipoyl"/>
    <property type="match status" value="1"/>
</dbReference>
<protein>
    <recommendedName>
        <fullName evidence="6">Dihydrolipoamide acetyltransferase component of pyruvate dehydrogenase complex</fullName>
        <ecNumber evidence="6">2.3.1.-</ecNumber>
    </recommendedName>
</protein>
<dbReference type="Gene3D" id="4.10.320.10">
    <property type="entry name" value="E3-binding domain"/>
    <property type="match status" value="1"/>
</dbReference>
<dbReference type="InterPro" id="IPR003016">
    <property type="entry name" value="2-oxoA_DH_lipoyl-BS"/>
</dbReference>
<evidence type="ECO:0000256" key="7">
    <source>
        <dbReference type="SAM" id="MobiDB-lite"/>
    </source>
</evidence>
<dbReference type="RefSeq" id="WP_203837196.1">
    <property type="nucleotide sequence ID" value="NZ_BAAATV010000007.1"/>
</dbReference>
<dbReference type="Gene3D" id="2.40.50.100">
    <property type="match status" value="1"/>
</dbReference>
<evidence type="ECO:0000313" key="10">
    <source>
        <dbReference type="EMBL" id="GIE19996.1"/>
    </source>
</evidence>
<evidence type="ECO:0000256" key="4">
    <source>
        <dbReference type="ARBA" id="ARBA00022823"/>
    </source>
</evidence>
<evidence type="ECO:0000256" key="3">
    <source>
        <dbReference type="ARBA" id="ARBA00022679"/>
    </source>
</evidence>
<dbReference type="InterPro" id="IPR036625">
    <property type="entry name" value="E3-bd_dom_sf"/>
</dbReference>
<dbReference type="InterPro" id="IPR000089">
    <property type="entry name" value="Biotin_lipoyl"/>
</dbReference>
<feature type="region of interest" description="Disordered" evidence="7">
    <location>
        <begin position="131"/>
        <end position="162"/>
    </location>
</feature>
<accession>A0ABQ3ZN39</accession>
<keyword evidence="3 6" id="KW-0808">Transferase</keyword>
<dbReference type="EC" id="2.3.1.-" evidence="6"/>
<comment type="cofactor">
    <cofactor evidence="1 6">
        <name>(R)-lipoate</name>
        <dbReference type="ChEBI" id="CHEBI:83088"/>
    </cofactor>
</comment>
<feature type="domain" description="Lipoyl-binding" evidence="8">
    <location>
        <begin position="4"/>
        <end position="79"/>
    </location>
</feature>
<dbReference type="PANTHER" id="PTHR43178:SF5">
    <property type="entry name" value="LIPOAMIDE ACYLTRANSFERASE COMPONENT OF BRANCHED-CHAIN ALPHA-KETO ACID DEHYDROGENASE COMPLEX, MITOCHONDRIAL"/>
    <property type="match status" value="1"/>
</dbReference>
<dbReference type="PROSITE" id="PS00189">
    <property type="entry name" value="LIPOYL"/>
    <property type="match status" value="1"/>
</dbReference>
<evidence type="ECO:0000256" key="2">
    <source>
        <dbReference type="ARBA" id="ARBA00007317"/>
    </source>
</evidence>
<dbReference type="SUPFAM" id="SSF47005">
    <property type="entry name" value="Peripheral subunit-binding domain of 2-oxo acid dehydrogenase complex"/>
    <property type="match status" value="1"/>
</dbReference>
<dbReference type="PROSITE" id="PS51826">
    <property type="entry name" value="PSBD"/>
    <property type="match status" value="1"/>
</dbReference>
<feature type="domain" description="Peripheral subunit-binding (PSBD)" evidence="9">
    <location>
        <begin position="190"/>
        <end position="227"/>
    </location>
</feature>
<dbReference type="Pfam" id="PF02817">
    <property type="entry name" value="E3_binding"/>
    <property type="match status" value="1"/>
</dbReference>
<comment type="similarity">
    <text evidence="2 6">Belongs to the 2-oxoacid dehydrogenase family.</text>
</comment>
<evidence type="ECO:0000256" key="5">
    <source>
        <dbReference type="ARBA" id="ARBA00023315"/>
    </source>
</evidence>
<dbReference type="InterPro" id="IPR011053">
    <property type="entry name" value="Single_hybrid_motif"/>
</dbReference>
<keyword evidence="4 6" id="KW-0450">Lipoyl</keyword>
<dbReference type="Proteomes" id="UP000603200">
    <property type="component" value="Unassembled WGS sequence"/>
</dbReference>
<dbReference type="PROSITE" id="PS50968">
    <property type="entry name" value="BIOTINYL_LIPOYL"/>
    <property type="match status" value="1"/>
</dbReference>
<name>A0ABQ3ZN39_9ACTN</name>
<keyword evidence="10" id="KW-0670">Pyruvate</keyword>
<comment type="caution">
    <text evidence="10">The sequence shown here is derived from an EMBL/GenBank/DDBJ whole genome shotgun (WGS) entry which is preliminary data.</text>
</comment>
<dbReference type="InterPro" id="IPR004167">
    <property type="entry name" value="PSBD"/>
</dbReference>
<gene>
    <name evidence="10" type="ORF">Ahu01nite_030980</name>
</gene>
<evidence type="ECO:0000256" key="1">
    <source>
        <dbReference type="ARBA" id="ARBA00001938"/>
    </source>
</evidence>
<proteinExistence type="inferred from homology"/>
<reference evidence="10 11" key="1">
    <citation type="submission" date="2021-01" db="EMBL/GenBank/DDBJ databases">
        <title>Whole genome shotgun sequence of Actinoplanes humidus NBRC 14915.</title>
        <authorList>
            <person name="Komaki H."/>
            <person name="Tamura T."/>
        </authorList>
    </citation>
    <scope>NUCLEOTIDE SEQUENCE [LARGE SCALE GENOMIC DNA]</scope>
    <source>
        <strain evidence="10 11">NBRC 14915</strain>
    </source>
</reference>
<dbReference type="Gene3D" id="3.30.559.10">
    <property type="entry name" value="Chloramphenicol acetyltransferase-like domain"/>
    <property type="match status" value="1"/>
</dbReference>
<dbReference type="Pfam" id="PF00198">
    <property type="entry name" value="2-oxoacid_dh"/>
    <property type="match status" value="1"/>
</dbReference>
<dbReference type="EMBL" id="BOMN01000036">
    <property type="protein sequence ID" value="GIE19996.1"/>
    <property type="molecule type" value="Genomic_DNA"/>
</dbReference>
<dbReference type="SUPFAM" id="SSF51230">
    <property type="entry name" value="Single hybrid motif"/>
    <property type="match status" value="1"/>
</dbReference>
<organism evidence="10 11">
    <name type="scientific">Winogradskya humida</name>
    <dbReference type="NCBI Taxonomy" id="113566"/>
    <lineage>
        <taxon>Bacteria</taxon>
        <taxon>Bacillati</taxon>
        <taxon>Actinomycetota</taxon>
        <taxon>Actinomycetes</taxon>
        <taxon>Micromonosporales</taxon>
        <taxon>Micromonosporaceae</taxon>
        <taxon>Winogradskya</taxon>
    </lineage>
</organism>
<dbReference type="InterPro" id="IPR001078">
    <property type="entry name" value="2-oxoacid_DH_actylTfrase"/>
</dbReference>
<dbReference type="CDD" id="cd06849">
    <property type="entry name" value="lipoyl_domain"/>
    <property type="match status" value="1"/>
</dbReference>